<organism evidence="1 2">
    <name type="scientific">Gemmata massiliana</name>
    <dbReference type="NCBI Taxonomy" id="1210884"/>
    <lineage>
        <taxon>Bacteria</taxon>
        <taxon>Pseudomonadati</taxon>
        <taxon>Planctomycetota</taxon>
        <taxon>Planctomycetia</taxon>
        <taxon>Gemmatales</taxon>
        <taxon>Gemmataceae</taxon>
        <taxon>Gemmata</taxon>
    </lineage>
</organism>
<name>A0A6P2CWW2_9BACT</name>
<evidence type="ECO:0000313" key="1">
    <source>
        <dbReference type="EMBL" id="VTR91592.1"/>
    </source>
</evidence>
<dbReference type="AlphaFoldDB" id="A0A6P2CWW2"/>
<gene>
    <name evidence="1" type="ORF">SOIL9_61220</name>
</gene>
<reference evidence="1 2" key="1">
    <citation type="submission" date="2019-05" db="EMBL/GenBank/DDBJ databases">
        <authorList>
            <consortium name="Science for Life Laboratories"/>
        </authorList>
    </citation>
    <scope>NUCLEOTIDE SEQUENCE [LARGE SCALE GENOMIC DNA]</scope>
    <source>
        <strain evidence="1">Soil9</strain>
    </source>
</reference>
<evidence type="ECO:0000313" key="2">
    <source>
        <dbReference type="Proteomes" id="UP000464178"/>
    </source>
</evidence>
<keyword evidence="2" id="KW-1185">Reference proteome</keyword>
<dbReference type="EMBL" id="LR593886">
    <property type="protein sequence ID" value="VTR91592.1"/>
    <property type="molecule type" value="Genomic_DNA"/>
</dbReference>
<protein>
    <submittedName>
        <fullName evidence="1">Uncharacterized protein</fullName>
    </submittedName>
</protein>
<accession>A0A6P2CWW2</accession>
<proteinExistence type="predicted"/>
<dbReference type="Proteomes" id="UP000464178">
    <property type="component" value="Chromosome"/>
</dbReference>
<sequence>MPLFFEPRLEFEIELVGGGILLRSPTMRRSKQLLTNAAPHLQYPASYHRRAKSLKESDFRTGPEEW</sequence>
<dbReference type="KEGG" id="gms:SOIL9_61220"/>